<evidence type="ECO:0000259" key="6">
    <source>
        <dbReference type="PROSITE" id="PS51352"/>
    </source>
</evidence>
<evidence type="ECO:0000256" key="4">
    <source>
        <dbReference type="ARBA" id="ARBA00023284"/>
    </source>
</evidence>
<sequence length="375" mass="41467">MRKATFLVLMALGLVSFTVLDADFTITGTASGVENGKKVYLQKQDEKKAGSFINVDSAKVVNGKFTFKGKTPEPSIHFLQLDKNEGKVVFILEGGKINFTIYKDSIAKSKIGGTRSNDDLQGFNVAAMKIQDKLMKYQEANNAKWTEASKAKDTVVMNRLMADVKVYQDQMVALSASFPEKHPKSFLSVLFVDNMFNNPEMDIKKIVRIYDGLDATLKNTKTGKEIQSKIANHKNLSIGSPAPDFTGPAPDGQMVSLKQSLGKVTIIDFWASWCGPCRKENPNVVALYKDYHAKGLNIVSVSLDKDATKWKEAIAKDGLDWTHLSNLQFWDDPVAVMYNIKSIPATFILDEAGNIIAKDLRGEELRAKIASVLGK</sequence>
<dbReference type="RefSeq" id="WP_108372301.1">
    <property type="nucleotide sequence ID" value="NZ_CP028811.1"/>
</dbReference>
<dbReference type="AlphaFoldDB" id="A0A2S0RH85"/>
<dbReference type="PANTHER" id="PTHR42852">
    <property type="entry name" value="THIOL:DISULFIDE INTERCHANGE PROTEIN DSBE"/>
    <property type="match status" value="1"/>
</dbReference>
<reference evidence="7 8" key="1">
    <citation type="submission" date="2018-04" db="EMBL/GenBank/DDBJ databases">
        <title>Genome sequencing of Flavobacterium sp. HYN0048.</title>
        <authorList>
            <person name="Yi H."/>
            <person name="Baek C."/>
        </authorList>
    </citation>
    <scope>NUCLEOTIDE SEQUENCE [LARGE SCALE GENOMIC DNA]</scope>
    <source>
        <strain evidence="7 8">HYN0048</strain>
    </source>
</reference>
<evidence type="ECO:0000256" key="5">
    <source>
        <dbReference type="SAM" id="SignalP"/>
    </source>
</evidence>
<evidence type="ECO:0000256" key="2">
    <source>
        <dbReference type="ARBA" id="ARBA00022748"/>
    </source>
</evidence>
<dbReference type="GO" id="GO:0016491">
    <property type="term" value="F:oxidoreductase activity"/>
    <property type="evidence" value="ECO:0007669"/>
    <property type="project" value="InterPro"/>
</dbReference>
<evidence type="ECO:0000313" key="7">
    <source>
        <dbReference type="EMBL" id="AWA30879.1"/>
    </source>
</evidence>
<dbReference type="CDD" id="cd02966">
    <property type="entry name" value="TlpA_like_family"/>
    <property type="match status" value="1"/>
</dbReference>
<organism evidence="7 8">
    <name type="scientific">Flavobacterium magnum</name>
    <dbReference type="NCBI Taxonomy" id="2162713"/>
    <lineage>
        <taxon>Bacteria</taxon>
        <taxon>Pseudomonadati</taxon>
        <taxon>Bacteroidota</taxon>
        <taxon>Flavobacteriia</taxon>
        <taxon>Flavobacteriales</taxon>
        <taxon>Flavobacteriaceae</taxon>
        <taxon>Flavobacterium</taxon>
    </lineage>
</organism>
<dbReference type="GO" id="GO:0016209">
    <property type="term" value="F:antioxidant activity"/>
    <property type="evidence" value="ECO:0007669"/>
    <property type="project" value="InterPro"/>
</dbReference>
<feature type="domain" description="Thioredoxin" evidence="6">
    <location>
        <begin position="236"/>
        <end position="375"/>
    </location>
</feature>
<proteinExistence type="predicted"/>
<comment type="subcellular location">
    <subcellularLocation>
        <location evidence="1">Cell envelope</location>
    </subcellularLocation>
</comment>
<feature type="chain" id="PRO_5015571039" evidence="5">
    <location>
        <begin position="22"/>
        <end position="375"/>
    </location>
</feature>
<dbReference type="InterPro" id="IPR050553">
    <property type="entry name" value="Thioredoxin_ResA/DsbE_sf"/>
</dbReference>
<dbReference type="KEGG" id="fmg:HYN48_12760"/>
<dbReference type="Proteomes" id="UP000244193">
    <property type="component" value="Chromosome"/>
</dbReference>
<evidence type="ECO:0000313" key="8">
    <source>
        <dbReference type="Proteomes" id="UP000244193"/>
    </source>
</evidence>
<keyword evidence="4" id="KW-0676">Redox-active center</keyword>
<evidence type="ECO:0000256" key="1">
    <source>
        <dbReference type="ARBA" id="ARBA00004196"/>
    </source>
</evidence>
<dbReference type="InterPro" id="IPR013766">
    <property type="entry name" value="Thioredoxin_domain"/>
</dbReference>
<dbReference type="InterPro" id="IPR036249">
    <property type="entry name" value="Thioredoxin-like_sf"/>
</dbReference>
<dbReference type="InterPro" id="IPR017937">
    <property type="entry name" value="Thioredoxin_CS"/>
</dbReference>
<keyword evidence="2" id="KW-0201">Cytochrome c-type biogenesis</keyword>
<gene>
    <name evidence="7" type="ORF">HYN48_12760</name>
</gene>
<dbReference type="GO" id="GO:0030313">
    <property type="term" value="C:cell envelope"/>
    <property type="evidence" value="ECO:0007669"/>
    <property type="project" value="UniProtKB-SubCell"/>
</dbReference>
<accession>A0A2S0RH85</accession>
<name>A0A2S0RH85_9FLAO</name>
<protein>
    <submittedName>
        <fullName evidence="7">Peroxiredoxin</fullName>
    </submittedName>
</protein>
<dbReference type="PROSITE" id="PS51352">
    <property type="entry name" value="THIOREDOXIN_2"/>
    <property type="match status" value="1"/>
</dbReference>
<feature type="signal peptide" evidence="5">
    <location>
        <begin position="1"/>
        <end position="21"/>
    </location>
</feature>
<dbReference type="PROSITE" id="PS00194">
    <property type="entry name" value="THIOREDOXIN_1"/>
    <property type="match status" value="1"/>
</dbReference>
<keyword evidence="8" id="KW-1185">Reference proteome</keyword>
<keyword evidence="3" id="KW-1015">Disulfide bond</keyword>
<dbReference type="Pfam" id="PF00578">
    <property type="entry name" value="AhpC-TSA"/>
    <property type="match status" value="1"/>
</dbReference>
<dbReference type="Gene3D" id="3.40.30.10">
    <property type="entry name" value="Glutaredoxin"/>
    <property type="match status" value="1"/>
</dbReference>
<dbReference type="InterPro" id="IPR025380">
    <property type="entry name" value="DUF4369"/>
</dbReference>
<dbReference type="SUPFAM" id="SSF52833">
    <property type="entry name" value="Thioredoxin-like"/>
    <property type="match status" value="1"/>
</dbReference>
<dbReference type="GO" id="GO:0017004">
    <property type="term" value="P:cytochrome complex assembly"/>
    <property type="evidence" value="ECO:0007669"/>
    <property type="project" value="UniProtKB-KW"/>
</dbReference>
<dbReference type="OrthoDB" id="1069091at2"/>
<dbReference type="EMBL" id="CP028811">
    <property type="protein sequence ID" value="AWA30879.1"/>
    <property type="molecule type" value="Genomic_DNA"/>
</dbReference>
<keyword evidence="5" id="KW-0732">Signal</keyword>
<dbReference type="PANTHER" id="PTHR42852:SF6">
    <property type="entry name" value="THIOL:DISULFIDE INTERCHANGE PROTEIN DSBE"/>
    <property type="match status" value="1"/>
</dbReference>
<evidence type="ECO:0000256" key="3">
    <source>
        <dbReference type="ARBA" id="ARBA00023157"/>
    </source>
</evidence>
<dbReference type="Pfam" id="PF14289">
    <property type="entry name" value="DUF4369"/>
    <property type="match status" value="1"/>
</dbReference>
<dbReference type="InterPro" id="IPR000866">
    <property type="entry name" value="AhpC/TSA"/>
</dbReference>